<dbReference type="PANTHER" id="PTHR43713">
    <property type="entry name" value="GLUTAMATE-1-SEMIALDEHYDE 2,1-AMINOMUTASE"/>
    <property type="match status" value="1"/>
</dbReference>
<dbReference type="GO" id="GO:0030170">
    <property type="term" value="F:pyridoxal phosphate binding"/>
    <property type="evidence" value="ECO:0007669"/>
    <property type="project" value="InterPro"/>
</dbReference>
<comment type="similarity">
    <text evidence="3">Belongs to the class-III pyridoxal-phosphate-dependent aminotransferase family.</text>
</comment>
<dbReference type="Gene3D" id="3.90.1150.10">
    <property type="entry name" value="Aspartate Aminotransferase, domain 1"/>
    <property type="match status" value="1"/>
</dbReference>
<dbReference type="CDD" id="cd00610">
    <property type="entry name" value="OAT_like"/>
    <property type="match status" value="1"/>
</dbReference>
<accession>A0A4P6V236</accession>
<dbReference type="InterPro" id="IPR005814">
    <property type="entry name" value="Aminotrans_3"/>
</dbReference>
<evidence type="ECO:0000313" key="5">
    <source>
        <dbReference type="Proteomes" id="UP000293719"/>
    </source>
</evidence>
<dbReference type="OrthoDB" id="9801052at2"/>
<dbReference type="EMBL" id="CP036532">
    <property type="protein sequence ID" value="QBK30729.1"/>
    <property type="molecule type" value="Genomic_DNA"/>
</dbReference>
<organism evidence="4 5">
    <name type="scientific">Roseitalea porphyridii</name>
    <dbReference type="NCBI Taxonomy" id="1852022"/>
    <lineage>
        <taxon>Bacteria</taxon>
        <taxon>Pseudomonadati</taxon>
        <taxon>Pseudomonadota</taxon>
        <taxon>Alphaproteobacteria</taxon>
        <taxon>Hyphomicrobiales</taxon>
        <taxon>Ahrensiaceae</taxon>
        <taxon>Roseitalea</taxon>
    </lineage>
</organism>
<reference evidence="4 5" key="1">
    <citation type="journal article" date="2017" name="Int. J. Syst. Evol. Microbiol.">
        <title>Roseitalea porphyridii gen. nov., sp. nov., isolated from a red alga, and reclassification of Hoeflea suaedae Chung et al. 2013 as Pseudohoeflea suaedae gen. nov., comb. nov.</title>
        <authorList>
            <person name="Hyeon J.W."/>
            <person name="Jeong S.E."/>
            <person name="Baek K."/>
            <person name="Jeon C.O."/>
        </authorList>
    </citation>
    <scope>NUCLEOTIDE SEQUENCE [LARGE SCALE GENOMIC DNA]</scope>
    <source>
        <strain evidence="4 5">MA7-20</strain>
    </source>
</reference>
<dbReference type="Pfam" id="PF00202">
    <property type="entry name" value="Aminotran_3"/>
    <property type="match status" value="1"/>
</dbReference>
<comment type="cofactor">
    <cofactor evidence="1">
        <name>pyridoxal 5'-phosphate</name>
        <dbReference type="ChEBI" id="CHEBI:597326"/>
    </cofactor>
</comment>
<evidence type="ECO:0000256" key="1">
    <source>
        <dbReference type="ARBA" id="ARBA00001933"/>
    </source>
</evidence>
<dbReference type="Gene3D" id="3.40.640.10">
    <property type="entry name" value="Type I PLP-dependent aspartate aminotransferase-like (Major domain)"/>
    <property type="match status" value="1"/>
</dbReference>
<evidence type="ECO:0000313" key="4">
    <source>
        <dbReference type="EMBL" id="QBK30729.1"/>
    </source>
</evidence>
<dbReference type="PANTHER" id="PTHR43713:SF3">
    <property type="entry name" value="GLUTAMATE-1-SEMIALDEHYDE 2,1-AMINOMUTASE 1, CHLOROPLASTIC-RELATED"/>
    <property type="match status" value="1"/>
</dbReference>
<evidence type="ECO:0000256" key="3">
    <source>
        <dbReference type="RuleBase" id="RU003560"/>
    </source>
</evidence>
<dbReference type="InterPro" id="IPR049704">
    <property type="entry name" value="Aminotrans_3_PPA_site"/>
</dbReference>
<dbReference type="GO" id="GO:0008483">
    <property type="term" value="F:transaminase activity"/>
    <property type="evidence" value="ECO:0007669"/>
    <property type="project" value="UniProtKB-KW"/>
</dbReference>
<sequence>MLESKVRAGAGEHGAEDHLSFPKSKALHERACQTLAGGVSSQFRAVGSPHPMFYTHAKGARIWDADGHELLDFTLSQGPCILGHSHPELIRRVIESLQSGQLFAGQHVDELELAEAIKGCVPSAERVRFAVSGSEASHALLRLARHVTGRPKFIKFIGHYHGWLDNVSFSVNPPRDESNTPPAPVAWGGGIPASLAEDVIVLRWNDLDLVEEAMSAHGDKVAAIITEPVMCNQGCIEPLPGFLEGLRRLCDKYGTALIFDEIITGFRLGAGGAQGEFGVTPDMALFGKALGAGFPLAALVGKEKFMAPLANGQVYHAGTLNASNASIAAGRAVVEVMGRNNGEGYRHVRETGTRLRDGLAAIGEEGRLNVRVQGPGAMFHMGFSERARALSYEHVLDYDKALYSRFCQGMLAHGIRLIERGLWYVSLAHTDDDIDHALVTAREVLEEMGH</sequence>
<gene>
    <name evidence="4" type="ORF">E0E05_09075</name>
</gene>
<dbReference type="PROSITE" id="PS00600">
    <property type="entry name" value="AA_TRANSFER_CLASS_3"/>
    <property type="match status" value="1"/>
</dbReference>
<dbReference type="InterPro" id="IPR015424">
    <property type="entry name" value="PyrdxlP-dep_Trfase"/>
</dbReference>
<name>A0A4P6V236_9HYPH</name>
<keyword evidence="4" id="KW-0808">Transferase</keyword>
<dbReference type="InterPro" id="IPR015421">
    <property type="entry name" value="PyrdxlP-dep_Trfase_major"/>
</dbReference>
<evidence type="ECO:0000256" key="2">
    <source>
        <dbReference type="ARBA" id="ARBA00022898"/>
    </source>
</evidence>
<keyword evidence="2 3" id="KW-0663">Pyridoxal phosphate</keyword>
<dbReference type="KEGG" id="rpod:E0E05_09075"/>
<dbReference type="AlphaFoldDB" id="A0A4P6V236"/>
<protein>
    <submittedName>
        <fullName evidence="4">Aspartate aminotransferase family protein</fullName>
    </submittedName>
</protein>
<proteinExistence type="inferred from homology"/>
<dbReference type="SUPFAM" id="SSF53383">
    <property type="entry name" value="PLP-dependent transferases"/>
    <property type="match status" value="1"/>
</dbReference>
<keyword evidence="5" id="KW-1185">Reference proteome</keyword>
<keyword evidence="4" id="KW-0032">Aminotransferase</keyword>
<dbReference type="Proteomes" id="UP000293719">
    <property type="component" value="Chromosome"/>
</dbReference>
<dbReference type="InterPro" id="IPR015422">
    <property type="entry name" value="PyrdxlP-dep_Trfase_small"/>
</dbReference>